<evidence type="ECO:0000256" key="1">
    <source>
        <dbReference type="SAM" id="MobiDB-lite"/>
    </source>
</evidence>
<reference evidence="3" key="1">
    <citation type="journal article" date="2019" name="Nat. Commun.">
        <title>The genome of broomcorn millet.</title>
        <authorList>
            <person name="Zou C."/>
            <person name="Miki D."/>
            <person name="Li D."/>
            <person name="Tang Q."/>
            <person name="Xiao L."/>
            <person name="Rajput S."/>
            <person name="Deng P."/>
            <person name="Jia W."/>
            <person name="Huang R."/>
            <person name="Zhang M."/>
            <person name="Sun Y."/>
            <person name="Hu J."/>
            <person name="Fu X."/>
            <person name="Schnable P.S."/>
            <person name="Li F."/>
            <person name="Zhang H."/>
            <person name="Feng B."/>
            <person name="Zhu X."/>
            <person name="Liu R."/>
            <person name="Schnable J.C."/>
            <person name="Zhu J.-K."/>
            <person name="Zhang H."/>
        </authorList>
    </citation>
    <scope>NUCLEOTIDE SEQUENCE [LARGE SCALE GENOMIC DNA]</scope>
</reference>
<dbReference type="GO" id="GO:0006355">
    <property type="term" value="P:regulation of DNA-templated transcription"/>
    <property type="evidence" value="ECO:0007669"/>
    <property type="project" value="InterPro"/>
</dbReference>
<evidence type="ECO:0000313" key="2">
    <source>
        <dbReference type="EMBL" id="RLM91765.1"/>
    </source>
</evidence>
<keyword evidence="3" id="KW-1185">Reference proteome</keyword>
<dbReference type="InterPro" id="IPR036093">
    <property type="entry name" value="NAC_dom_sf"/>
</dbReference>
<dbReference type="PANTHER" id="PTHR31719">
    <property type="entry name" value="NAC TRANSCRIPTION FACTOR 56"/>
    <property type="match status" value="1"/>
</dbReference>
<comment type="caution">
    <text evidence="2">The sequence shown here is derived from an EMBL/GenBank/DDBJ whole genome shotgun (WGS) entry which is preliminary data.</text>
</comment>
<feature type="region of interest" description="Disordered" evidence="1">
    <location>
        <begin position="126"/>
        <end position="187"/>
    </location>
</feature>
<dbReference type="EMBL" id="PQIB02000010">
    <property type="protein sequence ID" value="RLM91765.1"/>
    <property type="molecule type" value="Genomic_DNA"/>
</dbReference>
<dbReference type="PANTHER" id="PTHR31719:SF179">
    <property type="entry name" value="OS08G0148400 PROTEIN"/>
    <property type="match status" value="1"/>
</dbReference>
<feature type="region of interest" description="Disordered" evidence="1">
    <location>
        <begin position="320"/>
        <end position="352"/>
    </location>
</feature>
<gene>
    <name evidence="2" type="ORF">C2845_PM08G21900</name>
</gene>
<dbReference type="AlphaFoldDB" id="A0A3L6QXF6"/>
<dbReference type="GO" id="GO:0003677">
    <property type="term" value="F:DNA binding"/>
    <property type="evidence" value="ECO:0007669"/>
    <property type="project" value="InterPro"/>
</dbReference>
<dbReference type="Proteomes" id="UP000275267">
    <property type="component" value="Unassembled WGS sequence"/>
</dbReference>
<dbReference type="SUPFAM" id="SSF101941">
    <property type="entry name" value="NAC domain"/>
    <property type="match status" value="2"/>
</dbReference>
<feature type="compositionally biased region" description="Acidic residues" evidence="1">
    <location>
        <begin position="320"/>
        <end position="333"/>
    </location>
</feature>
<proteinExistence type="predicted"/>
<sequence length="352" mass="37360">MAGSPPRAPPAPFASHLSYPEFIDSFLRPRVVSGEKLKGKHCINRAVDTGEGRWKQQGPPHPVRSNLGDHPPPRIGQRQNFAFVWKEDDKLVRSVRTRWSMVELRRDPLDLLALCKVYRCVSDPKAKADDGSPVAAMARERGGKEAEDEVSAAAGVAAPGREEEDDEEINAETTAGSPGRQKKAVGASAGAAMTGELCDGWRAPLDAAEKAKAPAEAEDVSAMAGSLQKSKPAPFASHPSDAELVNSYLRPWVVSGEKVGEFIHEADIYAAGPDRLTTDLTLNSGAAAASTGRQKFVSESAGAATTLELCLGCGASLDAAEEADTPADAAESEDPSKGSTTSFEIRRSSRKR</sequence>
<feature type="region of interest" description="Disordered" evidence="1">
    <location>
        <begin position="50"/>
        <end position="72"/>
    </location>
</feature>
<dbReference type="OrthoDB" id="655701at2759"/>
<dbReference type="Gene3D" id="2.170.150.80">
    <property type="entry name" value="NAC domain"/>
    <property type="match status" value="1"/>
</dbReference>
<accession>A0A3L6QXF6</accession>
<evidence type="ECO:0000313" key="3">
    <source>
        <dbReference type="Proteomes" id="UP000275267"/>
    </source>
</evidence>
<organism evidence="2 3">
    <name type="scientific">Panicum miliaceum</name>
    <name type="common">Proso millet</name>
    <name type="synonym">Broomcorn millet</name>
    <dbReference type="NCBI Taxonomy" id="4540"/>
    <lineage>
        <taxon>Eukaryota</taxon>
        <taxon>Viridiplantae</taxon>
        <taxon>Streptophyta</taxon>
        <taxon>Embryophyta</taxon>
        <taxon>Tracheophyta</taxon>
        <taxon>Spermatophyta</taxon>
        <taxon>Magnoliopsida</taxon>
        <taxon>Liliopsida</taxon>
        <taxon>Poales</taxon>
        <taxon>Poaceae</taxon>
        <taxon>PACMAD clade</taxon>
        <taxon>Panicoideae</taxon>
        <taxon>Panicodae</taxon>
        <taxon>Paniceae</taxon>
        <taxon>Panicinae</taxon>
        <taxon>Panicum</taxon>
        <taxon>Panicum sect. Panicum</taxon>
    </lineage>
</organism>
<protein>
    <submittedName>
        <fullName evidence="2">NAC domain-containing protein 45-like</fullName>
    </submittedName>
</protein>
<name>A0A3L6QXF6_PANMI</name>